<feature type="domain" description="EamA" evidence="7">
    <location>
        <begin position="5"/>
        <end position="135"/>
    </location>
</feature>
<dbReference type="PANTHER" id="PTHR32322">
    <property type="entry name" value="INNER MEMBRANE TRANSPORTER"/>
    <property type="match status" value="1"/>
</dbReference>
<dbReference type="Proteomes" id="UP000035909">
    <property type="component" value="Unassembled WGS sequence"/>
</dbReference>
<evidence type="ECO:0000313" key="8">
    <source>
        <dbReference type="EMBL" id="KLV09675.1"/>
    </source>
</evidence>
<keyword evidence="4 6" id="KW-1133">Transmembrane helix</keyword>
<evidence type="ECO:0000256" key="6">
    <source>
        <dbReference type="SAM" id="Phobius"/>
    </source>
</evidence>
<name>A0A0J1HDG6_9GAMM</name>
<dbReference type="PATRIC" id="fig|320778.3.peg.2334"/>
<evidence type="ECO:0000256" key="1">
    <source>
        <dbReference type="ARBA" id="ARBA00004141"/>
    </source>
</evidence>
<protein>
    <submittedName>
        <fullName evidence="8">Membrane protein</fullName>
    </submittedName>
</protein>
<evidence type="ECO:0000259" key="7">
    <source>
        <dbReference type="Pfam" id="PF00892"/>
    </source>
</evidence>
<feature type="transmembrane region" description="Helical" evidence="6">
    <location>
        <begin position="280"/>
        <end position="298"/>
    </location>
</feature>
<evidence type="ECO:0000256" key="5">
    <source>
        <dbReference type="ARBA" id="ARBA00023136"/>
    </source>
</evidence>
<keyword evidence="9" id="KW-1185">Reference proteome</keyword>
<accession>A0A0J1HDG6</accession>
<feature type="transmembrane region" description="Helical" evidence="6">
    <location>
        <begin position="220"/>
        <end position="246"/>
    </location>
</feature>
<proteinExistence type="inferred from homology"/>
<dbReference type="EMBL" id="LDOU01000010">
    <property type="protein sequence ID" value="KLV09675.1"/>
    <property type="molecule type" value="Genomic_DNA"/>
</dbReference>
<dbReference type="AlphaFoldDB" id="A0A0J1HDG6"/>
<feature type="transmembrane region" description="Helical" evidence="6">
    <location>
        <begin position="118"/>
        <end position="137"/>
    </location>
</feature>
<dbReference type="PANTHER" id="PTHR32322:SF2">
    <property type="entry name" value="EAMA DOMAIN-CONTAINING PROTEIN"/>
    <property type="match status" value="1"/>
</dbReference>
<keyword evidence="5 6" id="KW-0472">Membrane</keyword>
<dbReference type="InterPro" id="IPR050638">
    <property type="entry name" value="AA-Vitamin_Transporters"/>
</dbReference>
<dbReference type="RefSeq" id="WP_047885238.1">
    <property type="nucleotide sequence ID" value="NZ_LDOU01000010.1"/>
</dbReference>
<gene>
    <name evidence="8" type="ORF">ABT57_10725</name>
</gene>
<evidence type="ECO:0000256" key="3">
    <source>
        <dbReference type="ARBA" id="ARBA00022692"/>
    </source>
</evidence>
<dbReference type="GO" id="GO:0016020">
    <property type="term" value="C:membrane"/>
    <property type="evidence" value="ECO:0007669"/>
    <property type="project" value="UniProtKB-SubCell"/>
</dbReference>
<sequence>MGYEWLALGAAMLWAVSSLISVTPSRHLGAFAYSRWRMACVTVMLSVMALLNGGWATLHWEAASVMLLSGLVGIFIGDTALFACFNRIGPRRAGLLFSCHAVFSALLGIWLFDEQLLGWKLVGGILVFSGVALAIFFGQSRQKDASHHHWEGSHGTLWVAIALGLTAALCQSLGAVIAKPVMQTDIDPVAASAMRMASAFAAHSLLRITGLRLARPHQPITLSIFLQVALNGFLAMAVGMTFILYALRYGDVGMVALLSSTTPIMILPLLWLYTRIMPPWQAWCGACLAVLGTVLILSH</sequence>
<feature type="transmembrane region" description="Helical" evidence="6">
    <location>
        <begin position="62"/>
        <end position="86"/>
    </location>
</feature>
<dbReference type="InterPro" id="IPR037185">
    <property type="entry name" value="EmrE-like"/>
</dbReference>
<feature type="transmembrane region" description="Helical" evidence="6">
    <location>
        <begin position="36"/>
        <end position="56"/>
    </location>
</feature>
<evidence type="ECO:0000256" key="2">
    <source>
        <dbReference type="ARBA" id="ARBA00007362"/>
    </source>
</evidence>
<comment type="similarity">
    <text evidence="2">Belongs to the EamA transporter family.</text>
</comment>
<dbReference type="InterPro" id="IPR000620">
    <property type="entry name" value="EamA_dom"/>
</dbReference>
<keyword evidence="3 6" id="KW-0812">Transmembrane</keyword>
<comment type="subcellular location">
    <subcellularLocation>
        <location evidence="1">Membrane</location>
        <topology evidence="1">Multi-pass membrane protein</topology>
    </subcellularLocation>
</comment>
<feature type="transmembrane region" description="Helical" evidence="6">
    <location>
        <begin position="252"/>
        <end position="273"/>
    </location>
</feature>
<feature type="transmembrane region" description="Helical" evidence="6">
    <location>
        <begin position="157"/>
        <end position="177"/>
    </location>
</feature>
<feature type="transmembrane region" description="Helical" evidence="6">
    <location>
        <begin position="93"/>
        <end position="112"/>
    </location>
</feature>
<organism evidence="8 9">
    <name type="scientific">Photobacterium ganghwense</name>
    <dbReference type="NCBI Taxonomy" id="320778"/>
    <lineage>
        <taxon>Bacteria</taxon>
        <taxon>Pseudomonadati</taxon>
        <taxon>Pseudomonadota</taxon>
        <taxon>Gammaproteobacteria</taxon>
        <taxon>Vibrionales</taxon>
        <taxon>Vibrionaceae</taxon>
        <taxon>Photobacterium</taxon>
    </lineage>
</organism>
<dbReference type="SUPFAM" id="SSF103481">
    <property type="entry name" value="Multidrug resistance efflux transporter EmrE"/>
    <property type="match status" value="2"/>
</dbReference>
<dbReference type="OrthoDB" id="7841315at2"/>
<comment type="caution">
    <text evidence="8">The sequence shown here is derived from an EMBL/GenBank/DDBJ whole genome shotgun (WGS) entry which is preliminary data.</text>
</comment>
<evidence type="ECO:0000313" key="9">
    <source>
        <dbReference type="Proteomes" id="UP000035909"/>
    </source>
</evidence>
<feature type="domain" description="EamA" evidence="7">
    <location>
        <begin position="160"/>
        <end position="297"/>
    </location>
</feature>
<feature type="transmembrane region" description="Helical" evidence="6">
    <location>
        <begin position="6"/>
        <end position="24"/>
    </location>
</feature>
<dbReference type="Pfam" id="PF00892">
    <property type="entry name" value="EamA"/>
    <property type="match status" value="2"/>
</dbReference>
<dbReference type="STRING" id="320778.ABT57_10725"/>
<evidence type="ECO:0000256" key="4">
    <source>
        <dbReference type="ARBA" id="ARBA00022989"/>
    </source>
</evidence>
<reference evidence="8 9" key="1">
    <citation type="submission" date="2015-05" db="EMBL/GenBank/DDBJ databases">
        <title>Photobacterium galathea sp. nov.</title>
        <authorList>
            <person name="Machado H."/>
            <person name="Gram L."/>
        </authorList>
    </citation>
    <scope>NUCLEOTIDE SEQUENCE [LARGE SCALE GENOMIC DNA]</scope>
    <source>
        <strain evidence="8 9">DSM 22954</strain>
    </source>
</reference>